<evidence type="ECO:0000313" key="5">
    <source>
        <dbReference type="Proteomes" id="UP000298347"/>
    </source>
</evidence>
<dbReference type="EMBL" id="SRJD01000034">
    <property type="protein sequence ID" value="TGA95932.1"/>
    <property type="molecule type" value="Genomic_DNA"/>
</dbReference>
<dbReference type="GO" id="GO:0016747">
    <property type="term" value="F:acyltransferase activity, transferring groups other than amino-acyl groups"/>
    <property type="evidence" value="ECO:0007669"/>
    <property type="project" value="InterPro"/>
</dbReference>
<proteinExistence type="predicted"/>
<dbReference type="InterPro" id="IPR050832">
    <property type="entry name" value="Bact_Acetyltransf"/>
</dbReference>
<gene>
    <name evidence="4" type="ORF">E4665_17140</name>
</gene>
<comment type="caution">
    <text evidence="4">The sequence shown here is derived from an EMBL/GenBank/DDBJ whole genome shotgun (WGS) entry which is preliminary data.</text>
</comment>
<dbReference type="AlphaFoldDB" id="A0A4Z0GIB7"/>
<feature type="domain" description="N-acetyltransferase" evidence="3">
    <location>
        <begin position="1"/>
        <end position="148"/>
    </location>
</feature>
<protein>
    <submittedName>
        <fullName evidence="4">GNAT family N-acetyltransferase</fullName>
    </submittedName>
</protein>
<dbReference type="PROSITE" id="PS51186">
    <property type="entry name" value="GNAT"/>
    <property type="match status" value="1"/>
</dbReference>
<dbReference type="Gene3D" id="3.40.630.30">
    <property type="match status" value="1"/>
</dbReference>
<keyword evidence="1 4" id="KW-0808">Transferase</keyword>
<dbReference type="PANTHER" id="PTHR43877">
    <property type="entry name" value="AMINOALKYLPHOSPHONATE N-ACETYLTRANSFERASE-RELATED-RELATED"/>
    <property type="match status" value="1"/>
</dbReference>
<dbReference type="SUPFAM" id="SSF55729">
    <property type="entry name" value="Acyl-CoA N-acyltransferases (Nat)"/>
    <property type="match status" value="1"/>
</dbReference>
<dbReference type="PANTHER" id="PTHR43877:SF2">
    <property type="entry name" value="AMINOALKYLPHOSPHONATE N-ACETYLTRANSFERASE-RELATED"/>
    <property type="match status" value="1"/>
</dbReference>
<evidence type="ECO:0000256" key="1">
    <source>
        <dbReference type="ARBA" id="ARBA00022679"/>
    </source>
</evidence>
<name>A0A4Z0GIB7_9BACL</name>
<keyword evidence="5" id="KW-1185">Reference proteome</keyword>
<dbReference type="RefSeq" id="WP_135350022.1">
    <property type="nucleotide sequence ID" value="NZ_SRJD01000034.1"/>
</dbReference>
<sequence length="151" mass="17254">MEIIEREPDSTDALVLMNELSSILEGITGDSGRNSFNSEDVRRPRSLFVIAYIQGEAVGCGAIRPIDKNTAEVKRMYAKLKRKGIGSKILDYLENEAHKMGYKKLILETRQINQKAVQFYKSKSYLRIHNYGKYIGCSEAVCFEKSLNDWH</sequence>
<reference evidence="4 5" key="1">
    <citation type="journal article" date="2015" name="Int. J. Syst. Evol. Microbiol.">
        <title>Sporolactobacillus shoreae sp. nov. and Sporolactobacillus spathodeae sp. nov., two spore-forming lactic acid bacteria isolated from tree barks in Thailand.</title>
        <authorList>
            <person name="Thamacharoensuk T."/>
            <person name="Kitahara M."/>
            <person name="Ohkuma M."/>
            <person name="Thongchul N."/>
            <person name="Tanasupawat S."/>
        </authorList>
    </citation>
    <scope>NUCLEOTIDE SEQUENCE [LARGE SCALE GENOMIC DNA]</scope>
    <source>
        <strain evidence="4 5">BK92</strain>
    </source>
</reference>
<dbReference type="InterPro" id="IPR016181">
    <property type="entry name" value="Acyl_CoA_acyltransferase"/>
</dbReference>
<evidence type="ECO:0000313" key="4">
    <source>
        <dbReference type="EMBL" id="TGA95932.1"/>
    </source>
</evidence>
<dbReference type="Proteomes" id="UP000298347">
    <property type="component" value="Unassembled WGS sequence"/>
</dbReference>
<dbReference type="Pfam" id="PF00583">
    <property type="entry name" value="Acetyltransf_1"/>
    <property type="match status" value="1"/>
</dbReference>
<dbReference type="InterPro" id="IPR000182">
    <property type="entry name" value="GNAT_dom"/>
</dbReference>
<organism evidence="4 5">
    <name type="scientific">Sporolactobacillus shoreae</name>
    <dbReference type="NCBI Taxonomy" id="1465501"/>
    <lineage>
        <taxon>Bacteria</taxon>
        <taxon>Bacillati</taxon>
        <taxon>Bacillota</taxon>
        <taxon>Bacilli</taxon>
        <taxon>Bacillales</taxon>
        <taxon>Sporolactobacillaceae</taxon>
        <taxon>Sporolactobacillus</taxon>
    </lineage>
</organism>
<evidence type="ECO:0000256" key="2">
    <source>
        <dbReference type="ARBA" id="ARBA00023315"/>
    </source>
</evidence>
<keyword evidence="2" id="KW-0012">Acyltransferase</keyword>
<dbReference type="OrthoDB" id="9803233at2"/>
<dbReference type="CDD" id="cd04301">
    <property type="entry name" value="NAT_SF"/>
    <property type="match status" value="1"/>
</dbReference>
<accession>A0A4Z0GIB7</accession>
<evidence type="ECO:0000259" key="3">
    <source>
        <dbReference type="PROSITE" id="PS51186"/>
    </source>
</evidence>